<dbReference type="SUPFAM" id="SSF52540">
    <property type="entry name" value="P-loop containing nucleoside triphosphate hydrolases"/>
    <property type="match status" value="1"/>
</dbReference>
<evidence type="ECO:0000256" key="5">
    <source>
        <dbReference type="ARBA" id="ARBA00022694"/>
    </source>
</evidence>
<feature type="site" description="Interaction with substrate tRNA" evidence="10">
    <location>
        <position position="126"/>
    </location>
</feature>
<evidence type="ECO:0000313" key="15">
    <source>
        <dbReference type="Proteomes" id="UP000316238"/>
    </source>
</evidence>
<dbReference type="FunFam" id="1.10.20.140:FF:000001">
    <property type="entry name" value="tRNA dimethylallyltransferase"/>
    <property type="match status" value="1"/>
</dbReference>
<dbReference type="PANTHER" id="PTHR11088">
    <property type="entry name" value="TRNA DIMETHYLALLYLTRANSFERASE"/>
    <property type="match status" value="1"/>
</dbReference>
<dbReference type="HAMAP" id="MF_00185">
    <property type="entry name" value="IPP_trans"/>
    <property type="match status" value="1"/>
</dbReference>
<dbReference type="AlphaFoldDB" id="A0A521G5K6"/>
<dbReference type="GO" id="GO:0006400">
    <property type="term" value="P:tRNA modification"/>
    <property type="evidence" value="ECO:0007669"/>
    <property type="project" value="TreeGrafter"/>
</dbReference>
<comment type="catalytic activity">
    <reaction evidence="9 10 11">
        <text>adenosine(37) in tRNA + dimethylallyl diphosphate = N(6)-dimethylallyladenosine(37) in tRNA + diphosphate</text>
        <dbReference type="Rhea" id="RHEA:26482"/>
        <dbReference type="Rhea" id="RHEA-COMP:10162"/>
        <dbReference type="Rhea" id="RHEA-COMP:10375"/>
        <dbReference type="ChEBI" id="CHEBI:33019"/>
        <dbReference type="ChEBI" id="CHEBI:57623"/>
        <dbReference type="ChEBI" id="CHEBI:74411"/>
        <dbReference type="ChEBI" id="CHEBI:74415"/>
        <dbReference type="EC" id="2.5.1.75"/>
    </reaction>
</comment>
<dbReference type="GO" id="GO:0052381">
    <property type="term" value="F:tRNA dimethylallyltransferase activity"/>
    <property type="evidence" value="ECO:0007669"/>
    <property type="project" value="UniProtKB-UniRule"/>
</dbReference>
<evidence type="ECO:0000256" key="10">
    <source>
        <dbReference type="HAMAP-Rule" id="MF_00185"/>
    </source>
</evidence>
<comment type="caution">
    <text evidence="14">The sequence shown here is derived from an EMBL/GenBank/DDBJ whole genome shotgun (WGS) entry which is preliminary data.</text>
</comment>
<dbReference type="Pfam" id="PF01715">
    <property type="entry name" value="IPPT"/>
    <property type="match status" value="1"/>
</dbReference>
<feature type="site" description="Interaction with substrate tRNA" evidence="10">
    <location>
        <position position="104"/>
    </location>
</feature>
<dbReference type="Gene3D" id="3.40.50.300">
    <property type="entry name" value="P-loop containing nucleotide triphosphate hydrolases"/>
    <property type="match status" value="1"/>
</dbReference>
<evidence type="ECO:0000256" key="8">
    <source>
        <dbReference type="ARBA" id="ARBA00022842"/>
    </source>
</evidence>
<keyword evidence="15" id="KW-1185">Reference proteome</keyword>
<evidence type="ECO:0000256" key="6">
    <source>
        <dbReference type="ARBA" id="ARBA00022741"/>
    </source>
</evidence>
<evidence type="ECO:0000256" key="13">
    <source>
        <dbReference type="RuleBase" id="RU003785"/>
    </source>
</evidence>
<dbReference type="NCBIfam" id="TIGR00174">
    <property type="entry name" value="miaA"/>
    <property type="match status" value="1"/>
</dbReference>
<evidence type="ECO:0000256" key="9">
    <source>
        <dbReference type="ARBA" id="ARBA00049563"/>
    </source>
</evidence>
<keyword evidence="8 10" id="KW-0460">Magnesium</keyword>
<comment type="subunit">
    <text evidence="10">Monomer.</text>
</comment>
<evidence type="ECO:0000313" key="14">
    <source>
        <dbReference type="EMBL" id="TAA76317.1"/>
    </source>
</evidence>
<feature type="binding site" evidence="10">
    <location>
        <begin position="13"/>
        <end position="20"/>
    </location>
    <ligand>
        <name>ATP</name>
        <dbReference type="ChEBI" id="CHEBI:30616"/>
    </ligand>
</feature>
<accession>A0A521G5K6</accession>
<feature type="region of interest" description="Interaction with substrate tRNA" evidence="10">
    <location>
        <begin position="38"/>
        <end position="41"/>
    </location>
</feature>
<dbReference type="InterPro" id="IPR039657">
    <property type="entry name" value="Dimethylallyltransferase"/>
</dbReference>
<keyword evidence="7 10" id="KW-0067">ATP-binding</keyword>
<evidence type="ECO:0000256" key="12">
    <source>
        <dbReference type="RuleBase" id="RU003784"/>
    </source>
</evidence>
<dbReference type="InterPro" id="IPR018022">
    <property type="entry name" value="IPT"/>
</dbReference>
<dbReference type="EC" id="2.5.1.75" evidence="10"/>
<feature type="region of interest" description="Interaction with substrate tRNA" evidence="10">
    <location>
        <begin position="162"/>
        <end position="166"/>
    </location>
</feature>
<keyword evidence="4 10" id="KW-0808">Transferase</keyword>
<dbReference type="Proteomes" id="UP000316238">
    <property type="component" value="Unassembled WGS sequence"/>
</dbReference>
<evidence type="ECO:0000256" key="4">
    <source>
        <dbReference type="ARBA" id="ARBA00022679"/>
    </source>
</evidence>
<organism evidence="14 15">
    <name type="scientific">Candidatus Electronema aureum</name>
    <dbReference type="NCBI Taxonomy" id="2005002"/>
    <lineage>
        <taxon>Bacteria</taxon>
        <taxon>Pseudomonadati</taxon>
        <taxon>Thermodesulfobacteriota</taxon>
        <taxon>Desulfobulbia</taxon>
        <taxon>Desulfobulbales</taxon>
        <taxon>Desulfobulbaceae</taxon>
        <taxon>Candidatus Electronema</taxon>
    </lineage>
</organism>
<comment type="similarity">
    <text evidence="3 10 13">Belongs to the IPP transferase family.</text>
</comment>
<comment type="cofactor">
    <cofactor evidence="1 10">
        <name>Mg(2+)</name>
        <dbReference type="ChEBI" id="CHEBI:18420"/>
    </cofactor>
</comment>
<dbReference type="Gene3D" id="1.10.20.140">
    <property type="match status" value="1"/>
</dbReference>
<evidence type="ECO:0000256" key="11">
    <source>
        <dbReference type="RuleBase" id="RU003783"/>
    </source>
</evidence>
<reference evidence="14" key="1">
    <citation type="submission" date="2017-07" db="EMBL/GenBank/DDBJ databases">
        <title>The cable genome - Insights into the physiology and evolution of filamentous bacteria capable of sulfide oxidation via long distance electron transfer.</title>
        <authorList>
            <person name="Thorup C."/>
            <person name="Bjerg J.T."/>
            <person name="Schreiber L."/>
            <person name="Nielsen L.P."/>
            <person name="Kjeldsen K.U."/>
            <person name="Boesen T."/>
            <person name="Boggild A."/>
            <person name="Meysman F."/>
            <person name="Geelhoed J."/>
            <person name="Schramm A."/>
        </authorList>
    </citation>
    <scope>NUCLEOTIDE SEQUENCE [LARGE SCALE GENOMIC DNA]</scope>
    <source>
        <strain evidence="14">GS</strain>
    </source>
</reference>
<evidence type="ECO:0000256" key="2">
    <source>
        <dbReference type="ARBA" id="ARBA00003213"/>
    </source>
</evidence>
<protein>
    <recommendedName>
        <fullName evidence="10">tRNA dimethylallyltransferase</fullName>
        <ecNumber evidence="10">2.5.1.75</ecNumber>
    </recommendedName>
    <alternativeName>
        <fullName evidence="10">Dimethylallyl diphosphate:tRNA dimethylallyltransferase</fullName>
        <shortName evidence="10">DMAPP:tRNA dimethylallyltransferase</shortName>
        <shortName evidence="10">DMATase</shortName>
    </alternativeName>
    <alternativeName>
        <fullName evidence="10">Isopentenyl-diphosphate:tRNA isopentenyltransferase</fullName>
        <shortName evidence="10">IPP transferase</shortName>
        <shortName evidence="10">IPPT</shortName>
        <shortName evidence="10">IPTase</shortName>
    </alternativeName>
</protein>
<feature type="binding site" evidence="10">
    <location>
        <begin position="15"/>
        <end position="20"/>
    </location>
    <ligand>
        <name>substrate</name>
    </ligand>
</feature>
<comment type="caution">
    <text evidence="10">Lacks conserved residue(s) required for the propagation of feature annotation.</text>
</comment>
<evidence type="ECO:0000256" key="1">
    <source>
        <dbReference type="ARBA" id="ARBA00001946"/>
    </source>
</evidence>
<keyword evidence="5 10" id="KW-0819">tRNA processing</keyword>
<keyword evidence="6 10" id="KW-0547">Nucleotide-binding</keyword>
<dbReference type="GO" id="GO:0005524">
    <property type="term" value="F:ATP binding"/>
    <property type="evidence" value="ECO:0007669"/>
    <property type="project" value="UniProtKB-UniRule"/>
</dbReference>
<dbReference type="InterPro" id="IPR027417">
    <property type="entry name" value="P-loop_NTPase"/>
</dbReference>
<sequence length="312" mass="35671">MKSVDCPVIVLVGPTAVGKTELSFRLAEQFNCEIISMDSMQVYRGMDIGTAKPSLEERAQLPHHLIDIAEPDEQYDAARFVRDALTVFEGIAARRKTALLTGGTGLYLKALFEGLFNALPTNPEIREQLRRRLELEGRTVLHAELSRIDPAAGARIHPNDTQRLLRGLEIFQASGRTWTELIEEQKQAGQGRAAFSRVYLAGLRCDKTELHERIARRSLAMIESGLIEEVERLRQLGYGPELPSMQAIGYRHVNRLLADEWTQAEMLDQLILDTRRYAKRQMTWFTANKELRWFRREEYELMADEITSNLSI</sequence>
<evidence type="ECO:0000256" key="3">
    <source>
        <dbReference type="ARBA" id="ARBA00005842"/>
    </source>
</evidence>
<dbReference type="PANTHER" id="PTHR11088:SF60">
    <property type="entry name" value="TRNA DIMETHYLALLYLTRANSFERASE"/>
    <property type="match status" value="1"/>
</dbReference>
<name>A0A521G5K6_9BACT</name>
<proteinExistence type="inferred from homology"/>
<gene>
    <name evidence="10" type="primary">miaA</name>
    <name evidence="14" type="ORF">CDV28_101221</name>
</gene>
<comment type="function">
    <text evidence="2 10 12">Catalyzes the transfer of a dimethylallyl group onto the adenine at position 37 in tRNAs that read codons beginning with uridine, leading to the formation of N6-(dimethylallyl)adenosine (i(6)A).</text>
</comment>
<dbReference type="EMBL" id="NQJD01000001">
    <property type="protein sequence ID" value="TAA76317.1"/>
    <property type="molecule type" value="Genomic_DNA"/>
</dbReference>
<evidence type="ECO:0000256" key="7">
    <source>
        <dbReference type="ARBA" id="ARBA00022840"/>
    </source>
</evidence>